<gene>
    <name evidence="2" type="ORF">OSJNBa0065C11.4</name>
</gene>
<feature type="region of interest" description="Disordered" evidence="1">
    <location>
        <begin position="51"/>
        <end position="96"/>
    </location>
</feature>
<name>Q5W6X2_ORYSJ</name>
<evidence type="ECO:0000313" key="3">
    <source>
        <dbReference type="Proteomes" id="UP000000763"/>
    </source>
</evidence>
<evidence type="ECO:0000313" key="2">
    <source>
        <dbReference type="EMBL" id="AAV44018.1"/>
    </source>
</evidence>
<protein>
    <submittedName>
        <fullName evidence="2">Uncharacterized protein</fullName>
    </submittedName>
</protein>
<reference evidence="3" key="2">
    <citation type="journal article" date="2008" name="Nucleic Acids Res.">
        <title>The rice annotation project database (RAP-DB): 2008 update.</title>
        <authorList>
            <consortium name="The rice annotation project (RAP)"/>
        </authorList>
    </citation>
    <scope>GENOME REANNOTATION</scope>
    <source>
        <strain evidence="3">cv. Nipponbare</strain>
    </source>
</reference>
<dbReference type="Proteomes" id="UP000000763">
    <property type="component" value="Chromosome 5"/>
</dbReference>
<evidence type="ECO:0000256" key="1">
    <source>
        <dbReference type="SAM" id="MobiDB-lite"/>
    </source>
</evidence>
<accession>Q5W6X2</accession>
<dbReference type="AlphaFoldDB" id="Q5W6X2"/>
<reference evidence="3" key="1">
    <citation type="journal article" date="2005" name="Nature">
        <title>The map-based sequence of the rice genome.</title>
        <authorList>
            <consortium name="International rice genome sequencing project (IRGSP)"/>
            <person name="Matsumoto T."/>
            <person name="Wu J."/>
            <person name="Kanamori H."/>
            <person name="Katayose Y."/>
            <person name="Fujisawa M."/>
            <person name="Namiki N."/>
            <person name="Mizuno H."/>
            <person name="Yamamoto K."/>
            <person name="Antonio B.A."/>
            <person name="Baba T."/>
            <person name="Sakata K."/>
            <person name="Nagamura Y."/>
            <person name="Aoki H."/>
            <person name="Arikawa K."/>
            <person name="Arita K."/>
            <person name="Bito T."/>
            <person name="Chiden Y."/>
            <person name="Fujitsuka N."/>
            <person name="Fukunaka R."/>
            <person name="Hamada M."/>
            <person name="Harada C."/>
            <person name="Hayashi A."/>
            <person name="Hijishita S."/>
            <person name="Honda M."/>
            <person name="Hosokawa S."/>
            <person name="Ichikawa Y."/>
            <person name="Idonuma A."/>
            <person name="Iijima M."/>
            <person name="Ikeda M."/>
            <person name="Ikeno M."/>
            <person name="Ito K."/>
            <person name="Ito S."/>
            <person name="Ito T."/>
            <person name="Ito Y."/>
            <person name="Ito Y."/>
            <person name="Iwabuchi A."/>
            <person name="Kamiya K."/>
            <person name="Karasawa W."/>
            <person name="Kurita K."/>
            <person name="Katagiri S."/>
            <person name="Kikuta A."/>
            <person name="Kobayashi H."/>
            <person name="Kobayashi N."/>
            <person name="Machita K."/>
            <person name="Maehara T."/>
            <person name="Masukawa M."/>
            <person name="Mizubayashi T."/>
            <person name="Mukai Y."/>
            <person name="Nagasaki H."/>
            <person name="Nagata Y."/>
            <person name="Naito S."/>
            <person name="Nakashima M."/>
            <person name="Nakama Y."/>
            <person name="Nakamichi Y."/>
            <person name="Nakamura M."/>
            <person name="Meguro A."/>
            <person name="Negishi M."/>
            <person name="Ohta I."/>
            <person name="Ohta T."/>
            <person name="Okamoto M."/>
            <person name="Ono N."/>
            <person name="Saji S."/>
            <person name="Sakaguchi M."/>
            <person name="Sakai K."/>
            <person name="Shibata M."/>
            <person name="Shimokawa T."/>
            <person name="Song J."/>
            <person name="Takazaki Y."/>
            <person name="Terasawa K."/>
            <person name="Tsugane M."/>
            <person name="Tsuji K."/>
            <person name="Ueda S."/>
            <person name="Waki K."/>
            <person name="Yamagata H."/>
            <person name="Yamamoto M."/>
            <person name="Yamamoto S."/>
            <person name="Yamane H."/>
            <person name="Yoshiki S."/>
            <person name="Yoshihara R."/>
            <person name="Yukawa K."/>
            <person name="Zhong H."/>
            <person name="Yano M."/>
            <person name="Yuan Q."/>
            <person name="Ouyang S."/>
            <person name="Liu J."/>
            <person name="Jones K.M."/>
            <person name="Gansberger K."/>
            <person name="Moffat K."/>
            <person name="Hill J."/>
            <person name="Bera J."/>
            <person name="Fadrosh D."/>
            <person name="Jin S."/>
            <person name="Johri S."/>
            <person name="Kim M."/>
            <person name="Overton L."/>
            <person name="Reardon M."/>
            <person name="Tsitrin T."/>
            <person name="Vuong H."/>
            <person name="Weaver B."/>
            <person name="Ciecko A."/>
            <person name="Tallon L."/>
            <person name="Jackson J."/>
            <person name="Pai G."/>
            <person name="Aken S.V."/>
            <person name="Utterback T."/>
            <person name="Reidmuller S."/>
            <person name="Feldblyum T."/>
            <person name="Hsiao J."/>
            <person name="Zismann V."/>
            <person name="Iobst S."/>
            <person name="de Vazeille A.R."/>
            <person name="Buell C.R."/>
            <person name="Ying K."/>
            <person name="Li Y."/>
            <person name="Lu T."/>
            <person name="Huang Y."/>
            <person name="Zhao Q."/>
            <person name="Feng Q."/>
            <person name="Zhang L."/>
            <person name="Zhu J."/>
            <person name="Weng Q."/>
            <person name="Mu J."/>
            <person name="Lu Y."/>
            <person name="Fan D."/>
            <person name="Liu Y."/>
            <person name="Guan J."/>
            <person name="Zhang Y."/>
            <person name="Yu S."/>
            <person name="Liu X."/>
            <person name="Zhang Y."/>
            <person name="Hong G."/>
            <person name="Han B."/>
            <person name="Choisne N."/>
            <person name="Demange N."/>
            <person name="Orjeda G."/>
            <person name="Samain S."/>
            <person name="Cattolico L."/>
            <person name="Pelletier E."/>
            <person name="Couloux A."/>
            <person name="Segurens B."/>
            <person name="Wincker P."/>
            <person name="D'Hont A."/>
            <person name="Scarpelli C."/>
            <person name="Weissenbach J."/>
            <person name="Salanoubat M."/>
            <person name="Quetier F."/>
            <person name="Yu Y."/>
            <person name="Kim H.R."/>
            <person name="Rambo T."/>
            <person name="Currie J."/>
            <person name="Collura K."/>
            <person name="Luo M."/>
            <person name="Yang T."/>
            <person name="Ammiraju J.S.S."/>
            <person name="Engler F."/>
            <person name="Soderlund C."/>
            <person name="Wing R.A."/>
            <person name="Palmer L.E."/>
            <person name="de la Bastide M."/>
            <person name="Spiegel L."/>
            <person name="Nascimento L."/>
            <person name="Zutavern T."/>
            <person name="O'Shaughnessy A."/>
            <person name="Dike S."/>
            <person name="Dedhia N."/>
            <person name="Preston R."/>
            <person name="Balija V."/>
            <person name="McCombie W.R."/>
            <person name="Chow T."/>
            <person name="Chen H."/>
            <person name="Chung M."/>
            <person name="Chen C."/>
            <person name="Shaw J."/>
            <person name="Wu H."/>
            <person name="Hsiao K."/>
            <person name="Chao Y."/>
            <person name="Chu M."/>
            <person name="Cheng C."/>
            <person name="Hour A."/>
            <person name="Lee P."/>
            <person name="Lin S."/>
            <person name="Lin Y."/>
            <person name="Liou J."/>
            <person name="Liu S."/>
            <person name="Hsing Y."/>
            <person name="Raghuvanshi S."/>
            <person name="Mohanty A."/>
            <person name="Bharti A.K."/>
            <person name="Gaur A."/>
            <person name="Gupta V."/>
            <person name="Kumar D."/>
            <person name="Ravi V."/>
            <person name="Vij S."/>
            <person name="Kapur A."/>
            <person name="Khurana P."/>
            <person name="Khurana P."/>
            <person name="Khurana J.P."/>
            <person name="Tyagi A.K."/>
            <person name="Gaikwad K."/>
            <person name="Singh A."/>
            <person name="Dalal V."/>
            <person name="Srivastava S."/>
            <person name="Dixit A."/>
            <person name="Pal A.K."/>
            <person name="Ghazi I.A."/>
            <person name="Yadav M."/>
            <person name="Pandit A."/>
            <person name="Bhargava A."/>
            <person name="Sureshbabu K."/>
            <person name="Batra K."/>
            <person name="Sharma T.R."/>
            <person name="Mohapatra T."/>
            <person name="Singh N.K."/>
            <person name="Messing J."/>
            <person name="Nelson A.B."/>
            <person name="Fuks G."/>
            <person name="Kavchok S."/>
            <person name="Keizer G."/>
            <person name="Linton E."/>
            <person name="Llaca V."/>
            <person name="Song R."/>
            <person name="Tanyolac B."/>
            <person name="Young S."/>
            <person name="Ho-Il K."/>
            <person name="Hahn J.H."/>
            <person name="Sangsakoo G."/>
            <person name="Vanavichit A."/>
            <person name="de Mattos Luiz.A.T."/>
            <person name="Zimmer P.D."/>
            <person name="Malone G."/>
            <person name="Dellagostin O."/>
            <person name="de Oliveira A.C."/>
            <person name="Bevan M."/>
            <person name="Bancroft I."/>
            <person name="Minx P."/>
            <person name="Cordum H."/>
            <person name="Wilson R."/>
            <person name="Cheng Z."/>
            <person name="Jin W."/>
            <person name="Jiang J."/>
            <person name="Leong S.A."/>
            <person name="Iwama H."/>
            <person name="Gojobori T."/>
            <person name="Itoh T."/>
            <person name="Niimura Y."/>
            <person name="Fujii Y."/>
            <person name="Habara T."/>
            <person name="Sakai H."/>
            <person name="Sato Y."/>
            <person name="Wilson G."/>
            <person name="Kumar K."/>
            <person name="McCouch S."/>
            <person name="Juretic N."/>
            <person name="Hoen D."/>
            <person name="Wright S."/>
            <person name="Bruskiewich R."/>
            <person name="Bureau T."/>
            <person name="Miyao A."/>
            <person name="Hirochika H."/>
            <person name="Nishikawa T."/>
            <person name="Kadowaki K."/>
            <person name="Sugiura M."/>
            <person name="Burr B."/>
            <person name="Sasaki T."/>
        </authorList>
    </citation>
    <scope>NUCLEOTIDE SEQUENCE [LARGE SCALE GENOMIC DNA]</scope>
    <source>
        <strain evidence="3">cv. Nipponbare</strain>
    </source>
</reference>
<organism evidence="2 3">
    <name type="scientific">Oryza sativa subsp. japonica</name>
    <name type="common">Rice</name>
    <dbReference type="NCBI Taxonomy" id="39947"/>
    <lineage>
        <taxon>Eukaryota</taxon>
        <taxon>Viridiplantae</taxon>
        <taxon>Streptophyta</taxon>
        <taxon>Embryophyta</taxon>
        <taxon>Tracheophyta</taxon>
        <taxon>Spermatophyta</taxon>
        <taxon>Magnoliopsida</taxon>
        <taxon>Liliopsida</taxon>
        <taxon>Poales</taxon>
        <taxon>Poaceae</taxon>
        <taxon>BOP clade</taxon>
        <taxon>Oryzoideae</taxon>
        <taxon>Oryzeae</taxon>
        <taxon>Oryzinae</taxon>
        <taxon>Oryza</taxon>
        <taxon>Oryza sativa</taxon>
    </lineage>
</organism>
<feature type="compositionally biased region" description="Basic and acidic residues" evidence="1">
    <location>
        <begin position="56"/>
        <end position="74"/>
    </location>
</feature>
<sequence>MLHGNAVYRCIYGRPLNTLRESITKSASGKVPTRIGLGRYYIVQGPMSPSPTWRPPDLRYKRDPPGDLRDRISEPRPQPQPTKSETIGDKSSDPRTSVPQYPLYPVYGYPPSTVAHQIRIIAAVTHGIGRLISWNPRRLRELACIVGVGQLSFAMIRRLARPRVPTNTRLTSLITDAYRIACTHEAQLSQRLHICMRTIYPAYIYKENIIQEQLSTRYIAISRTTISIVVREMILLARWFSNQYVAISRIANFHWCSRDDSTCSLVLEPWLSYDYYLVLDQRCSDSPITSTSTKLISEIPYHKRHLALKPILMSLYAVLIRPLRNLRELRLGTPRADKALSDPSEMKDHENSIRHYRRLHVSMVLYQDRLKRVRQVLTRLRRRLYAYSITQERLVDLDKEYEMKRWRDENAISDLAGHELEEEDYPIVDYESDLQTAMSTTVR</sequence>
<dbReference type="EMBL" id="AC124141">
    <property type="protein sequence ID" value="AAV44018.1"/>
    <property type="molecule type" value="Genomic_DNA"/>
</dbReference>
<proteinExistence type="predicted"/>